<feature type="region of interest" description="Disordered" evidence="6">
    <location>
        <begin position="63"/>
        <end position="111"/>
    </location>
</feature>
<reference evidence="9" key="1">
    <citation type="submission" date="2021-08" db="EMBL/GenBank/DDBJ databases">
        <title>WGS assembly of Ceratopteris richardii.</title>
        <authorList>
            <person name="Marchant D.B."/>
            <person name="Chen G."/>
            <person name="Jenkins J."/>
            <person name="Shu S."/>
            <person name="Leebens-Mack J."/>
            <person name="Grimwood J."/>
            <person name="Schmutz J."/>
            <person name="Soltis P."/>
            <person name="Soltis D."/>
            <person name="Chen Z.-H."/>
        </authorList>
    </citation>
    <scope>NUCLEOTIDE SEQUENCE</scope>
    <source>
        <strain evidence="9">Whitten #5841</strain>
        <tissue evidence="9">Leaf</tissue>
    </source>
</reference>
<evidence type="ECO:0000259" key="8">
    <source>
        <dbReference type="Pfam" id="PF05140"/>
    </source>
</evidence>
<feature type="domain" description="ResB-like" evidence="8">
    <location>
        <begin position="452"/>
        <end position="568"/>
    </location>
</feature>
<dbReference type="InterPro" id="IPR023494">
    <property type="entry name" value="Cyt_c_bgen_Ccs1/CcsB/ResB"/>
</dbReference>
<dbReference type="Pfam" id="PF05140">
    <property type="entry name" value="ResB"/>
    <property type="match status" value="2"/>
</dbReference>
<evidence type="ECO:0000256" key="7">
    <source>
        <dbReference type="SAM" id="Phobius"/>
    </source>
</evidence>
<comment type="caution">
    <text evidence="9">The sequence shown here is derived from an EMBL/GenBank/DDBJ whole genome shotgun (WGS) entry which is preliminary data.</text>
</comment>
<evidence type="ECO:0000256" key="1">
    <source>
        <dbReference type="ARBA" id="ARBA00004141"/>
    </source>
</evidence>
<sequence length="614" mass="66946">MNTIQHLSTEAPSVLGGHRLLKSSSCSYFVTTAHGFLLARRMLSGISQPEKYRRILVNSYNRKQSNSSNTTVKTSTKLPSVDHLTPSDAPSVSNAEGREDAASSSQWKERKDDGVDVRAGFSSGKDKKPALLTDSFEYFAFLRRLKRTAEKLLSSFPLAIAELAIIGALCAVGTLIEQGQSREFYLQKYSEDWAFGLFNGEWVLNLCLDHVYTAPYFLGLLALLAASLIACTSSRQIPLVKIARRWRFVNSGASISKLDFHETLPHARLADLAVLLAGDKYQVFMRGPSLYAFKGLAGRFAPIGVHAALLLIMGGATYSAIGGYHGTIMVPQGLNFMVGEAMYPAGFLSQPPDSFDTEVHINKFTIETYPNGEVSQFRTDLSLFNLRGQEVSRKVISVNDPLRYGGFTMYQTDWGISTIQIHVDGEGPFNLVAAPLQTGDNKLFGTFLPIGDNGLAGAKGISMLARDLQSVVIYDSNGAFAGVRRSGSEKPITVDGVTIIIDDIIGSTGLEMKLDPGVPIVYAGFAALMLTTVLSYLCHLQVWALQVDDSLVVGAKSNRNRAEFAEDLGKLLNFVPEIVRDRSMENIAPIISSTNEELSMQGTSAKMDNESSRS</sequence>
<evidence type="ECO:0000256" key="4">
    <source>
        <dbReference type="ARBA" id="ARBA00022989"/>
    </source>
</evidence>
<protein>
    <recommendedName>
        <fullName evidence="8">ResB-like domain-containing protein</fullName>
    </recommendedName>
</protein>
<keyword evidence="3" id="KW-0201">Cytochrome c-type biogenesis</keyword>
<evidence type="ECO:0000313" key="10">
    <source>
        <dbReference type="Proteomes" id="UP000825935"/>
    </source>
</evidence>
<keyword evidence="10" id="KW-1185">Reference proteome</keyword>
<feature type="transmembrane region" description="Helical" evidence="7">
    <location>
        <begin position="216"/>
        <end position="237"/>
    </location>
</feature>
<dbReference type="PROSITE" id="PS50007">
    <property type="entry name" value="PIPLC_X_DOMAIN"/>
    <property type="match status" value="1"/>
</dbReference>
<feature type="domain" description="ResB-like" evidence="8">
    <location>
        <begin position="158"/>
        <end position="420"/>
    </location>
</feature>
<keyword evidence="2 7" id="KW-0812">Transmembrane</keyword>
<keyword evidence="5 7" id="KW-0472">Membrane</keyword>
<feature type="transmembrane region" description="Helical" evidence="7">
    <location>
        <begin position="520"/>
        <end position="537"/>
    </location>
</feature>
<feature type="compositionally biased region" description="Basic and acidic residues" evidence="6">
    <location>
        <begin position="96"/>
        <end position="111"/>
    </location>
</feature>
<evidence type="ECO:0000256" key="2">
    <source>
        <dbReference type="ARBA" id="ARBA00022692"/>
    </source>
</evidence>
<comment type="subcellular location">
    <subcellularLocation>
        <location evidence="1">Membrane</location>
        <topology evidence="1">Multi-pass membrane protein</topology>
    </subcellularLocation>
</comment>
<dbReference type="EMBL" id="CM035418">
    <property type="protein sequence ID" value="KAH7420496.1"/>
    <property type="molecule type" value="Genomic_DNA"/>
</dbReference>
<feature type="transmembrane region" description="Helical" evidence="7">
    <location>
        <begin position="152"/>
        <end position="176"/>
    </location>
</feature>
<dbReference type="GO" id="GO:0017004">
    <property type="term" value="P:cytochrome complex assembly"/>
    <property type="evidence" value="ECO:0007669"/>
    <property type="project" value="UniProtKB-KW"/>
</dbReference>
<dbReference type="InterPro" id="IPR007816">
    <property type="entry name" value="ResB-like_domain"/>
</dbReference>
<accession>A0A8T2TGF4</accession>
<dbReference type="OrthoDB" id="565797at2759"/>
<dbReference type="EMBL" id="CM035418">
    <property type="protein sequence ID" value="KAH7420495.1"/>
    <property type="molecule type" value="Genomic_DNA"/>
</dbReference>
<name>A0A8T2TGF4_CERRI</name>
<dbReference type="PANTHER" id="PTHR31566">
    <property type="entry name" value="CYTOCHROME C BIOGENESIS PROTEIN CCS1, CHLOROPLASTIC"/>
    <property type="match status" value="1"/>
</dbReference>
<organism evidence="9 10">
    <name type="scientific">Ceratopteris richardii</name>
    <name type="common">Triangle waterfern</name>
    <dbReference type="NCBI Taxonomy" id="49495"/>
    <lineage>
        <taxon>Eukaryota</taxon>
        <taxon>Viridiplantae</taxon>
        <taxon>Streptophyta</taxon>
        <taxon>Embryophyta</taxon>
        <taxon>Tracheophyta</taxon>
        <taxon>Polypodiopsida</taxon>
        <taxon>Polypodiidae</taxon>
        <taxon>Polypodiales</taxon>
        <taxon>Pteridineae</taxon>
        <taxon>Pteridaceae</taxon>
        <taxon>Parkerioideae</taxon>
        <taxon>Ceratopteris</taxon>
    </lineage>
</organism>
<evidence type="ECO:0000256" key="6">
    <source>
        <dbReference type="SAM" id="MobiDB-lite"/>
    </source>
</evidence>
<proteinExistence type="inferred from homology"/>
<evidence type="ECO:0000256" key="5">
    <source>
        <dbReference type="ARBA" id="ARBA00023136"/>
    </source>
</evidence>
<dbReference type="GO" id="GO:0016020">
    <property type="term" value="C:membrane"/>
    <property type="evidence" value="ECO:0007669"/>
    <property type="project" value="UniProtKB-SubCell"/>
</dbReference>
<evidence type="ECO:0000313" key="9">
    <source>
        <dbReference type="EMBL" id="KAH7420495.1"/>
    </source>
</evidence>
<dbReference type="OMA" id="RFWIDYT"/>
<feature type="compositionally biased region" description="Low complexity" evidence="6">
    <location>
        <begin position="65"/>
        <end position="77"/>
    </location>
</feature>
<dbReference type="PANTHER" id="PTHR31566:SF0">
    <property type="entry name" value="CYTOCHROME C BIOGENESIS PROTEIN CCS1, CHLOROPLASTIC"/>
    <property type="match status" value="1"/>
</dbReference>
<dbReference type="Proteomes" id="UP000825935">
    <property type="component" value="Chromosome 13"/>
</dbReference>
<evidence type="ECO:0000256" key="3">
    <source>
        <dbReference type="ARBA" id="ARBA00022748"/>
    </source>
</evidence>
<gene>
    <name evidence="9" type="ORF">KP509_13G010200</name>
</gene>
<keyword evidence="4 7" id="KW-1133">Transmembrane helix</keyword>
<dbReference type="AlphaFoldDB" id="A0A8T2TGF4"/>
<dbReference type="HAMAP" id="MF_01392">
    <property type="entry name" value="CytC_Ccs1"/>
    <property type="match status" value="1"/>
</dbReference>